<keyword evidence="1" id="KW-1133">Transmembrane helix</keyword>
<dbReference type="Proteomes" id="UP001319867">
    <property type="component" value="Chromosome"/>
</dbReference>
<evidence type="ECO:0000256" key="1">
    <source>
        <dbReference type="SAM" id="Phobius"/>
    </source>
</evidence>
<feature type="transmembrane region" description="Helical" evidence="1">
    <location>
        <begin position="20"/>
        <end position="40"/>
    </location>
</feature>
<reference evidence="2 3" key="2">
    <citation type="journal article" date="2022" name="Microorganisms">
        <title>Complete Genome Sequences of Two Flavobacterium ammonificans Strains and a Flavobacterium ammoniigenes Strain of Ammonifying Bacterioplankton Isolated from Surface River Water.</title>
        <authorList>
            <person name="Suda W."/>
            <person name="Ogata Y."/>
            <person name="Shindo C."/>
            <person name="Watanabe K."/>
        </authorList>
    </citation>
    <scope>NUCLEOTIDE SEQUENCE [LARGE SCALE GENOMIC DNA]</scope>
    <source>
        <strain evidence="2 3">GENT5</strain>
    </source>
</reference>
<accession>A0ABM7V3X8</accession>
<sequence length="186" mass="21061">MSNLKNSIMEKKKDYVLKTLEVVSWIIFVGLCVEAGALLFNFGFTLFRPIATHNVYKGLNLSNLYQNELAHYIGIMSCVVLLALLKAYLFYLVVSVFSKLNFVAPFSIEIAKIIEKMSYEALAIALLSFVANQYAEALVTNGYELHETTAYWNDADAFLMMAAIVYVISRLFKKGIELQQEKDLTI</sequence>
<feature type="transmembrane region" description="Helical" evidence="1">
    <location>
        <begin position="117"/>
        <end position="135"/>
    </location>
</feature>
<gene>
    <name evidence="2" type="ORF">GENT5_05280</name>
</gene>
<protein>
    <recommendedName>
        <fullName evidence="4">DUF2975 domain-containing protein</fullName>
    </recommendedName>
</protein>
<evidence type="ECO:0000313" key="2">
    <source>
        <dbReference type="EMBL" id="BDB54223.1"/>
    </source>
</evidence>
<name>A0ABM7V3X8_9FLAO</name>
<dbReference type="InterPro" id="IPR021354">
    <property type="entry name" value="DUF2975"/>
</dbReference>
<keyword evidence="1" id="KW-0472">Membrane</keyword>
<dbReference type="Pfam" id="PF11188">
    <property type="entry name" value="DUF2975"/>
    <property type="match status" value="1"/>
</dbReference>
<evidence type="ECO:0008006" key="4">
    <source>
        <dbReference type="Google" id="ProtNLM"/>
    </source>
</evidence>
<dbReference type="EMBL" id="AP025184">
    <property type="protein sequence ID" value="BDB54223.1"/>
    <property type="molecule type" value="Genomic_DNA"/>
</dbReference>
<keyword evidence="1" id="KW-0812">Transmembrane</keyword>
<reference evidence="2 3" key="1">
    <citation type="journal article" date="2022" name="Int. J. Syst. Evol. Microbiol.">
        <title>Flavobacterium ammonificans sp. nov. and Flavobacterium ammoniigenes sp. nov., ammonifying bacteria isolated from surface river water.</title>
        <authorList>
            <person name="Watanabe K."/>
            <person name="Kitamura T."/>
            <person name="Ogata Y."/>
            <person name="Shindo C."/>
            <person name="Suda W."/>
        </authorList>
    </citation>
    <scope>NUCLEOTIDE SEQUENCE [LARGE SCALE GENOMIC DNA]</scope>
    <source>
        <strain evidence="2 3">GENT5</strain>
    </source>
</reference>
<organism evidence="2 3">
    <name type="scientific">Flavobacterium ammoniigenes</name>
    <dbReference type="NCBI Taxonomy" id="1751095"/>
    <lineage>
        <taxon>Bacteria</taxon>
        <taxon>Pseudomonadati</taxon>
        <taxon>Bacteroidota</taxon>
        <taxon>Flavobacteriia</taxon>
        <taxon>Flavobacteriales</taxon>
        <taxon>Flavobacteriaceae</taxon>
        <taxon>Flavobacterium</taxon>
    </lineage>
</organism>
<feature type="transmembrane region" description="Helical" evidence="1">
    <location>
        <begin position="155"/>
        <end position="172"/>
    </location>
</feature>
<proteinExistence type="predicted"/>
<feature type="transmembrane region" description="Helical" evidence="1">
    <location>
        <begin position="69"/>
        <end position="97"/>
    </location>
</feature>
<evidence type="ECO:0000313" key="3">
    <source>
        <dbReference type="Proteomes" id="UP001319867"/>
    </source>
</evidence>
<keyword evidence="3" id="KW-1185">Reference proteome</keyword>